<evidence type="ECO:0000259" key="3">
    <source>
        <dbReference type="Pfam" id="PF09186"/>
    </source>
</evidence>
<evidence type="ECO:0000256" key="1">
    <source>
        <dbReference type="ARBA" id="ARBA00007665"/>
    </source>
</evidence>
<evidence type="ECO:0008006" key="6">
    <source>
        <dbReference type="Google" id="ProtNLM"/>
    </source>
</evidence>
<dbReference type="EMBL" id="AZDT01000025">
    <property type="protein sequence ID" value="KRK76082.1"/>
    <property type="molecule type" value="Genomic_DNA"/>
</dbReference>
<dbReference type="InterPro" id="IPR020568">
    <property type="entry name" value="Ribosomal_Su5_D2-typ_SF"/>
</dbReference>
<keyword evidence="5" id="KW-1185">Reference proteome</keyword>
<dbReference type="InterPro" id="IPR036956">
    <property type="entry name" value="Impact_N_sf"/>
</dbReference>
<dbReference type="Gene3D" id="3.30.70.240">
    <property type="match status" value="1"/>
</dbReference>
<dbReference type="SUPFAM" id="SSF54980">
    <property type="entry name" value="EF-G C-terminal domain-like"/>
    <property type="match status" value="1"/>
</dbReference>
<dbReference type="NCBIfam" id="TIGR00257">
    <property type="entry name" value="IMPACT_YIGZ"/>
    <property type="match status" value="1"/>
</dbReference>
<dbReference type="Proteomes" id="UP000051162">
    <property type="component" value="Unassembled WGS sequence"/>
</dbReference>
<dbReference type="InterPro" id="IPR020569">
    <property type="entry name" value="UPF0029_Impact_CS"/>
</dbReference>
<name>A0A0R1K856_9LACO</name>
<gene>
    <name evidence="4" type="ORF">FD30_GL001557</name>
</gene>
<feature type="domain" description="UPF0029" evidence="3">
    <location>
        <begin position="217"/>
        <end position="272"/>
    </location>
</feature>
<dbReference type="Pfam" id="PF01205">
    <property type="entry name" value="Impact_N"/>
    <property type="match status" value="1"/>
</dbReference>
<evidence type="ECO:0000313" key="5">
    <source>
        <dbReference type="Proteomes" id="UP000051162"/>
    </source>
</evidence>
<comment type="caution">
    <text evidence="4">The sequence shown here is derived from an EMBL/GenBank/DDBJ whole genome shotgun (WGS) entry which is preliminary data.</text>
</comment>
<dbReference type="PATRIC" id="fig|1423773.3.peg.1602"/>
<dbReference type="InterPro" id="IPR001498">
    <property type="entry name" value="Impact_N"/>
</dbReference>
<dbReference type="InterPro" id="IPR015796">
    <property type="entry name" value="Impact_YigZ-like"/>
</dbReference>
<dbReference type="AlphaFoldDB" id="A0A0R1K856"/>
<dbReference type="PANTHER" id="PTHR16301:SF20">
    <property type="entry name" value="IMPACT FAMILY MEMBER YIGZ"/>
    <property type="match status" value="1"/>
</dbReference>
<protein>
    <recommendedName>
        <fullName evidence="6">YigZ family protein</fullName>
    </recommendedName>
</protein>
<dbReference type="SUPFAM" id="SSF54211">
    <property type="entry name" value="Ribosomal protein S5 domain 2-like"/>
    <property type="match status" value="1"/>
</dbReference>
<evidence type="ECO:0000313" key="4">
    <source>
        <dbReference type="EMBL" id="KRK76082.1"/>
    </source>
</evidence>
<dbReference type="Pfam" id="PF09186">
    <property type="entry name" value="DUF1949"/>
    <property type="match status" value="1"/>
</dbReference>
<comment type="similarity">
    <text evidence="1">Belongs to the IMPACT family.</text>
</comment>
<sequence length="299" mass="33056">MFGQLIARGDHLLAPLAAPLLMVRHQRRLSRLCRGPRYGESPAEPQRRVTHGRTSFLVVAYQLVPGTRSKNSKKGVLMETDYLTIQAAGHHELEIKKSRFIADLGRVATEKQAKAFIAEIIKREPKATHHCWAYLLGDHDEIQRESDNGEPSGTAGVPILTVLQRNHLHNSIAVVTRYFGGIKLGAGGLIRAYSNATSTGIEAVGVVKRVRQRAIQITVDYPNYDLLNHYLTENQISVLETDYTTAVTVTIAVDLPVVDQTQQALTDLLSNRLTMTLGAIDYHEVPVDVHATSHESAES</sequence>
<proteinExistence type="inferred from homology"/>
<dbReference type="PROSITE" id="PS00910">
    <property type="entry name" value="UPF0029"/>
    <property type="match status" value="1"/>
</dbReference>
<organism evidence="4 5">
    <name type="scientific">Levilactobacillus namurensis DSM 19117</name>
    <dbReference type="NCBI Taxonomy" id="1423773"/>
    <lineage>
        <taxon>Bacteria</taxon>
        <taxon>Bacillati</taxon>
        <taxon>Bacillota</taxon>
        <taxon>Bacilli</taxon>
        <taxon>Lactobacillales</taxon>
        <taxon>Lactobacillaceae</taxon>
        <taxon>Levilactobacillus</taxon>
    </lineage>
</organism>
<dbReference type="InterPro" id="IPR035647">
    <property type="entry name" value="EFG_III/V"/>
</dbReference>
<dbReference type="InterPro" id="IPR015269">
    <property type="entry name" value="UPF0029_Impact_C"/>
</dbReference>
<dbReference type="GO" id="GO:0005737">
    <property type="term" value="C:cytoplasm"/>
    <property type="evidence" value="ECO:0007669"/>
    <property type="project" value="TreeGrafter"/>
</dbReference>
<feature type="domain" description="Impact N-terminal" evidence="2">
    <location>
        <begin position="96"/>
        <end position="199"/>
    </location>
</feature>
<dbReference type="STRING" id="1423773.FD30_GL001557"/>
<dbReference type="PANTHER" id="PTHR16301">
    <property type="entry name" value="IMPACT-RELATED"/>
    <property type="match status" value="1"/>
</dbReference>
<evidence type="ECO:0000259" key="2">
    <source>
        <dbReference type="Pfam" id="PF01205"/>
    </source>
</evidence>
<accession>A0A0R1K856</accession>
<reference evidence="4 5" key="1">
    <citation type="journal article" date="2015" name="Genome Announc.">
        <title>Expanding the biotechnology potential of lactobacilli through comparative genomics of 213 strains and associated genera.</title>
        <authorList>
            <person name="Sun Z."/>
            <person name="Harris H.M."/>
            <person name="McCann A."/>
            <person name="Guo C."/>
            <person name="Argimon S."/>
            <person name="Zhang W."/>
            <person name="Yang X."/>
            <person name="Jeffery I.B."/>
            <person name="Cooney J.C."/>
            <person name="Kagawa T.F."/>
            <person name="Liu W."/>
            <person name="Song Y."/>
            <person name="Salvetti E."/>
            <person name="Wrobel A."/>
            <person name="Rasinkangas P."/>
            <person name="Parkhill J."/>
            <person name="Rea M.C."/>
            <person name="O'Sullivan O."/>
            <person name="Ritari J."/>
            <person name="Douillard F.P."/>
            <person name="Paul Ross R."/>
            <person name="Yang R."/>
            <person name="Briner A.E."/>
            <person name="Felis G.E."/>
            <person name="de Vos W.M."/>
            <person name="Barrangou R."/>
            <person name="Klaenhammer T.R."/>
            <person name="Caufield P.W."/>
            <person name="Cui Y."/>
            <person name="Zhang H."/>
            <person name="O'Toole P.W."/>
        </authorList>
    </citation>
    <scope>NUCLEOTIDE SEQUENCE [LARGE SCALE GENOMIC DNA]</scope>
    <source>
        <strain evidence="4 5">DSM 19117</strain>
    </source>
</reference>
<dbReference type="GO" id="GO:0006446">
    <property type="term" value="P:regulation of translational initiation"/>
    <property type="evidence" value="ECO:0007669"/>
    <property type="project" value="TreeGrafter"/>
</dbReference>
<dbReference type="Gene3D" id="3.30.230.30">
    <property type="entry name" value="Impact, N-terminal domain"/>
    <property type="match status" value="1"/>
</dbReference>
<dbReference type="InterPro" id="IPR023582">
    <property type="entry name" value="Impact"/>
</dbReference>